<dbReference type="EMBL" id="NSCI01000024">
    <property type="protein sequence ID" value="RAW87944.1"/>
    <property type="molecule type" value="Genomic_DNA"/>
</dbReference>
<evidence type="ECO:0000313" key="2">
    <source>
        <dbReference type="EMBL" id="RAW87944.1"/>
    </source>
</evidence>
<comment type="caution">
    <text evidence="2">The sequence shown here is derived from an EMBL/GenBank/DDBJ whole genome shotgun (WGS) entry which is preliminary data.</text>
</comment>
<dbReference type="AlphaFoldDB" id="A0A329VFQ6"/>
<evidence type="ECO:0000256" key="1">
    <source>
        <dbReference type="SAM" id="Phobius"/>
    </source>
</evidence>
<keyword evidence="1" id="KW-1133">Transmembrane helix</keyword>
<evidence type="ECO:0000313" key="3">
    <source>
        <dbReference type="Proteomes" id="UP000250870"/>
    </source>
</evidence>
<gene>
    <name evidence="2" type="ORF">CKY01_16265</name>
</gene>
<dbReference type="Proteomes" id="UP000250870">
    <property type="component" value="Unassembled WGS sequence"/>
</dbReference>
<reference evidence="2 3" key="1">
    <citation type="journal article" date="2018" name="Int. J. Syst. Evol. Microbiol.">
        <title>Whole-genome-based revisit of Photorhabdus phylogeny: proposal for the elevation of most Photorhabdus subspecies to the species level and description of one novel species Photorhabdus bodei sp. nov., and one novel subspecies Photorhabdus laumondii subsp. clarkei subsp. nov.</title>
        <authorList>
            <person name="Machado R.A.R."/>
            <person name="Wuthrich D."/>
            <person name="Kuhnert P."/>
            <person name="Arce C.C.M."/>
            <person name="Thonen L."/>
            <person name="Ruiz C."/>
            <person name="Zhang X."/>
            <person name="Robert C.A.M."/>
            <person name="Karimi J."/>
            <person name="Kamali S."/>
            <person name="Ma J."/>
            <person name="Bruggmann R."/>
            <person name="Erb M."/>
        </authorList>
    </citation>
    <scope>NUCLEOTIDE SEQUENCE [LARGE SCALE GENOMIC DNA]</scope>
    <source>
        <strain evidence="2 3">BOJ-47</strain>
    </source>
</reference>
<keyword evidence="1" id="KW-0472">Membrane</keyword>
<feature type="transmembrane region" description="Helical" evidence="1">
    <location>
        <begin position="32"/>
        <end position="51"/>
    </location>
</feature>
<name>A0A329VFQ6_9GAMM</name>
<sequence length="188" mass="20909">MLMMLGSNKVNNLFVLKRICVMLQVRKITRHYIVSYGCYFYLLLVAAFLLTGCAQELTPKRVPTSSKIKVSSTSKTLVHSSLSPKSGGGDCRFTGNVQPSADSNSGKLAQCTRELEALKQFSGTKYTRYKAEFDRIARTGSQYLAVANGISEDINDLVRPKYQYALTSLCYRIKNDLSLALINQVDAQ</sequence>
<protein>
    <submittedName>
        <fullName evidence="2">Uncharacterized protein</fullName>
    </submittedName>
</protein>
<accession>A0A329VFQ6</accession>
<keyword evidence="1" id="KW-0812">Transmembrane</keyword>
<organism evidence="2 3">
    <name type="scientific">Photorhabdus laumondii subsp. clarkei</name>
    <dbReference type="NCBI Taxonomy" id="2029685"/>
    <lineage>
        <taxon>Bacteria</taxon>
        <taxon>Pseudomonadati</taxon>
        <taxon>Pseudomonadota</taxon>
        <taxon>Gammaproteobacteria</taxon>
        <taxon>Enterobacterales</taxon>
        <taxon>Morganellaceae</taxon>
        <taxon>Photorhabdus</taxon>
    </lineage>
</organism>
<proteinExistence type="predicted"/>